<evidence type="ECO:0000313" key="1">
    <source>
        <dbReference type="EMBL" id="WDE01589.1"/>
    </source>
</evidence>
<organism evidence="1 2">
    <name type="scientific">Thalassomonas actiniarum</name>
    <dbReference type="NCBI Taxonomy" id="485447"/>
    <lineage>
        <taxon>Bacteria</taxon>
        <taxon>Pseudomonadati</taxon>
        <taxon>Pseudomonadota</taxon>
        <taxon>Gammaproteobacteria</taxon>
        <taxon>Alteromonadales</taxon>
        <taxon>Colwelliaceae</taxon>
        <taxon>Thalassomonas</taxon>
    </lineage>
</organism>
<proteinExistence type="predicted"/>
<dbReference type="KEGG" id="tact:SG35_013785"/>
<keyword evidence="2" id="KW-1185">Reference proteome</keyword>
<dbReference type="RefSeq" id="WP_152646613.1">
    <property type="nucleotide sequence ID" value="NZ_CP059735.1"/>
</dbReference>
<reference evidence="1 2" key="1">
    <citation type="journal article" date="2015" name="Genome Announc.">
        <title>Draft Genome Sequences of Marine Isolates of Thalassomonas viridans and Thalassomonas actiniarum.</title>
        <authorList>
            <person name="Olonade I."/>
            <person name="van Zyl L.J."/>
            <person name="Trindade M."/>
        </authorList>
    </citation>
    <scope>NUCLEOTIDE SEQUENCE [LARGE SCALE GENOMIC DNA]</scope>
    <source>
        <strain evidence="1 2">A5K-106</strain>
    </source>
</reference>
<sequence>MAVLSLQSAFAVIDFCDFAENVSQVKAEPLDIPGQEAAHEDCAECNCQSCPCCSNVTFALVALFPLFDSFEPFISAFEPTRFDSPYYLLLRPPKI</sequence>
<reference evidence="1 2" key="2">
    <citation type="journal article" date="2022" name="Mar. Drugs">
        <title>Bioassay-Guided Fractionation Leads to the Detection of Cholic Acid Generated by the Rare Thalassomonas sp.</title>
        <authorList>
            <person name="Pheiffer F."/>
            <person name="Schneider Y.K."/>
            <person name="Hansen E.H."/>
            <person name="Andersen J.H."/>
            <person name="Isaksson J."/>
            <person name="Busche T."/>
            <person name="R C."/>
            <person name="Kalinowski J."/>
            <person name="Zyl L.V."/>
            <person name="Trindade M."/>
        </authorList>
    </citation>
    <scope>NUCLEOTIDE SEQUENCE [LARGE SCALE GENOMIC DNA]</scope>
    <source>
        <strain evidence="1 2">A5K-106</strain>
    </source>
</reference>
<dbReference type="EMBL" id="CP059735">
    <property type="protein sequence ID" value="WDE01589.1"/>
    <property type="molecule type" value="Genomic_DNA"/>
</dbReference>
<protein>
    <submittedName>
        <fullName evidence="1">Uncharacterized protein</fullName>
    </submittedName>
</protein>
<evidence type="ECO:0000313" key="2">
    <source>
        <dbReference type="Proteomes" id="UP000032568"/>
    </source>
</evidence>
<dbReference type="Proteomes" id="UP000032568">
    <property type="component" value="Chromosome"/>
</dbReference>
<accession>A0AAF0C654</accession>
<gene>
    <name evidence="1" type="ORF">SG35_013785</name>
</gene>
<dbReference type="AlphaFoldDB" id="A0AAF0C654"/>
<name>A0AAF0C654_9GAMM</name>